<comment type="caution">
    <text evidence="11">The sequence shown here is derived from an EMBL/GenBank/DDBJ whole genome shotgun (WGS) entry which is preliminary data.</text>
</comment>
<evidence type="ECO:0000256" key="3">
    <source>
        <dbReference type="ARBA" id="ARBA00022614"/>
    </source>
</evidence>
<gene>
    <name evidence="11" type="ORF">WN944_022818</name>
</gene>
<evidence type="ECO:0000256" key="6">
    <source>
        <dbReference type="ARBA" id="ARBA00022737"/>
    </source>
</evidence>
<evidence type="ECO:0000256" key="10">
    <source>
        <dbReference type="SAM" id="Phobius"/>
    </source>
</evidence>
<dbReference type="EMBL" id="JBCGBO010000001">
    <property type="protein sequence ID" value="KAK9229852.1"/>
    <property type="molecule type" value="Genomic_DNA"/>
</dbReference>
<keyword evidence="3" id="KW-0433">Leucine-rich repeat</keyword>
<dbReference type="InterPro" id="IPR001611">
    <property type="entry name" value="Leu-rich_rpt"/>
</dbReference>
<dbReference type="PRINTS" id="PR00019">
    <property type="entry name" value="LEURICHRPT"/>
</dbReference>
<dbReference type="InterPro" id="IPR032675">
    <property type="entry name" value="LRR_dom_sf"/>
</dbReference>
<dbReference type="AlphaFoldDB" id="A0AAP0N245"/>
<keyword evidence="12" id="KW-1185">Reference proteome</keyword>
<accession>A0AAP0N245</accession>
<dbReference type="InterPro" id="IPR051809">
    <property type="entry name" value="Plant_receptor-like_S/T_kinase"/>
</dbReference>
<dbReference type="FunFam" id="3.80.10.10:FF:000041">
    <property type="entry name" value="LRR receptor-like serine/threonine-protein kinase ERECTA"/>
    <property type="match status" value="1"/>
</dbReference>
<evidence type="ECO:0000256" key="9">
    <source>
        <dbReference type="ARBA" id="ARBA00023180"/>
    </source>
</evidence>
<comment type="subcellular location">
    <subcellularLocation>
        <location evidence="1">Membrane</location>
        <topology evidence="1">Single-pass type I membrane protein</topology>
    </subcellularLocation>
</comment>
<evidence type="ECO:0000256" key="4">
    <source>
        <dbReference type="ARBA" id="ARBA00022692"/>
    </source>
</evidence>
<keyword evidence="9" id="KW-0325">Glycoprotein</keyword>
<keyword evidence="7 10" id="KW-1133">Transmembrane helix</keyword>
<evidence type="ECO:0000313" key="11">
    <source>
        <dbReference type="EMBL" id="KAK9229852.1"/>
    </source>
</evidence>
<evidence type="ECO:0000256" key="7">
    <source>
        <dbReference type="ARBA" id="ARBA00022989"/>
    </source>
</evidence>
<dbReference type="SMART" id="SM00369">
    <property type="entry name" value="LRR_TYP"/>
    <property type="match status" value="5"/>
</dbReference>
<dbReference type="FunFam" id="3.80.10.10:FF:000111">
    <property type="entry name" value="LRR receptor-like serine/threonine-protein kinase ERECTA"/>
    <property type="match status" value="1"/>
</dbReference>
<feature type="transmembrane region" description="Helical" evidence="10">
    <location>
        <begin position="344"/>
        <end position="365"/>
    </location>
</feature>
<organism evidence="11 12">
    <name type="scientific">Citrus x changshan-huyou</name>
    <dbReference type="NCBI Taxonomy" id="2935761"/>
    <lineage>
        <taxon>Eukaryota</taxon>
        <taxon>Viridiplantae</taxon>
        <taxon>Streptophyta</taxon>
        <taxon>Embryophyta</taxon>
        <taxon>Tracheophyta</taxon>
        <taxon>Spermatophyta</taxon>
        <taxon>Magnoliopsida</taxon>
        <taxon>eudicotyledons</taxon>
        <taxon>Gunneridae</taxon>
        <taxon>Pentapetalae</taxon>
        <taxon>rosids</taxon>
        <taxon>malvids</taxon>
        <taxon>Sapindales</taxon>
        <taxon>Rutaceae</taxon>
        <taxon>Aurantioideae</taxon>
        <taxon>Citrus</taxon>
    </lineage>
</organism>
<dbReference type="SUPFAM" id="SSF52058">
    <property type="entry name" value="L domain-like"/>
    <property type="match status" value="1"/>
</dbReference>
<dbReference type="PANTHER" id="PTHR27008:SF398">
    <property type="entry name" value="PROTEIN KINASE DOMAIN-CONTAINING PROTEIN"/>
    <property type="match status" value="1"/>
</dbReference>
<keyword evidence="4 10" id="KW-0812">Transmembrane</keyword>
<dbReference type="Pfam" id="PF13855">
    <property type="entry name" value="LRR_8"/>
    <property type="match status" value="1"/>
</dbReference>
<dbReference type="PANTHER" id="PTHR27008">
    <property type="entry name" value="OS04G0122200 PROTEIN"/>
    <property type="match status" value="1"/>
</dbReference>
<keyword evidence="5" id="KW-0732">Signal</keyword>
<dbReference type="GO" id="GO:0016020">
    <property type="term" value="C:membrane"/>
    <property type="evidence" value="ECO:0007669"/>
    <property type="project" value="UniProtKB-SubCell"/>
</dbReference>
<evidence type="ECO:0000256" key="1">
    <source>
        <dbReference type="ARBA" id="ARBA00004479"/>
    </source>
</evidence>
<evidence type="ECO:0000256" key="2">
    <source>
        <dbReference type="ARBA" id="ARBA00009592"/>
    </source>
</evidence>
<comment type="similarity">
    <text evidence="2">Belongs to the RLP family.</text>
</comment>
<evidence type="ECO:0000256" key="8">
    <source>
        <dbReference type="ARBA" id="ARBA00023136"/>
    </source>
</evidence>
<keyword evidence="8 10" id="KW-0472">Membrane</keyword>
<sequence>MSTILKPFLLNILKPLQRVKSHLKRQIRFCKTHRIWALQPPELVSYVEGLESQLKDIERSFVTLVKWRITVLRDNQVGYFSFPIITDILRRRVTSSREDFHQAQTSNFKISKNFSCGKLQLLNLEYNQLEGSIPDDLCRLAALFQLDLGSNKLSGFVPASFGNLTNLRSLHLGSNQITSIPSTLLNLKDILYLNLSSNFFTGPLPLEIGNLKVLIKIDLSMNNFSGVIPITIGYLKDLQYLFLEYNRLQGSIPDSIGDLINLKSLDLSNNNLSGIIPISLEKLLDLKDINVSFNKLEGEIPREGSFRNFLAESFKGNELLCGMPNLQVPPCRTRIHHTSRKNGLLIGIVLPLSTIFIMVVILLILRYRKRGKPLPNDANMPPIAN</sequence>
<protein>
    <submittedName>
        <fullName evidence="11">Uncharacterized protein</fullName>
    </submittedName>
</protein>
<dbReference type="Pfam" id="PF00560">
    <property type="entry name" value="LRR_1"/>
    <property type="match status" value="4"/>
</dbReference>
<keyword evidence="6" id="KW-0677">Repeat</keyword>
<dbReference type="Gene3D" id="3.80.10.10">
    <property type="entry name" value="Ribonuclease Inhibitor"/>
    <property type="match status" value="1"/>
</dbReference>
<reference evidence="11 12" key="1">
    <citation type="submission" date="2024-05" db="EMBL/GenBank/DDBJ databases">
        <title>Haplotype-resolved chromosome-level genome assembly of Huyou (Citrus changshanensis).</title>
        <authorList>
            <person name="Miao C."/>
            <person name="Chen W."/>
            <person name="Wu Y."/>
            <person name="Wang L."/>
            <person name="Zhao S."/>
            <person name="Grierson D."/>
            <person name="Xu C."/>
            <person name="Chen K."/>
        </authorList>
    </citation>
    <scope>NUCLEOTIDE SEQUENCE [LARGE SCALE GENOMIC DNA]</scope>
    <source>
        <strain evidence="11">01-14</strain>
        <tissue evidence="11">Leaf</tissue>
    </source>
</reference>
<proteinExistence type="inferred from homology"/>
<dbReference type="Proteomes" id="UP001428341">
    <property type="component" value="Unassembled WGS sequence"/>
</dbReference>
<evidence type="ECO:0000313" key="12">
    <source>
        <dbReference type="Proteomes" id="UP001428341"/>
    </source>
</evidence>
<dbReference type="InterPro" id="IPR003591">
    <property type="entry name" value="Leu-rich_rpt_typical-subtyp"/>
</dbReference>
<dbReference type="PROSITE" id="PS51450">
    <property type="entry name" value="LRR"/>
    <property type="match status" value="2"/>
</dbReference>
<evidence type="ECO:0000256" key="5">
    <source>
        <dbReference type="ARBA" id="ARBA00022729"/>
    </source>
</evidence>
<name>A0AAP0N245_9ROSI</name>